<dbReference type="Proteomes" id="UP000722791">
    <property type="component" value="Unassembled WGS sequence"/>
</dbReference>
<evidence type="ECO:0000259" key="1">
    <source>
        <dbReference type="Pfam" id="PF01323"/>
    </source>
</evidence>
<dbReference type="GO" id="GO:0016491">
    <property type="term" value="F:oxidoreductase activity"/>
    <property type="evidence" value="ECO:0007669"/>
    <property type="project" value="InterPro"/>
</dbReference>
<dbReference type="Pfam" id="PF01323">
    <property type="entry name" value="DSBA"/>
    <property type="match status" value="1"/>
</dbReference>
<proteinExistence type="predicted"/>
<dbReference type="PANTHER" id="PTHR13887">
    <property type="entry name" value="GLUTATHIONE S-TRANSFERASE KAPPA"/>
    <property type="match status" value="1"/>
</dbReference>
<name>A0A8J4FSX9_9CHLO</name>
<dbReference type="Proteomes" id="UP000747110">
    <property type="component" value="Unassembled WGS sequence"/>
</dbReference>
<dbReference type="AlphaFoldDB" id="A0A8J4FSX9"/>
<dbReference type="EMBL" id="BNCP01000040">
    <property type="protein sequence ID" value="GIL87610.1"/>
    <property type="molecule type" value="Genomic_DNA"/>
</dbReference>
<organism evidence="2 4">
    <name type="scientific">Volvox reticuliferus</name>
    <dbReference type="NCBI Taxonomy" id="1737510"/>
    <lineage>
        <taxon>Eukaryota</taxon>
        <taxon>Viridiplantae</taxon>
        <taxon>Chlorophyta</taxon>
        <taxon>core chlorophytes</taxon>
        <taxon>Chlorophyceae</taxon>
        <taxon>CS clade</taxon>
        <taxon>Chlamydomonadales</taxon>
        <taxon>Volvocaceae</taxon>
        <taxon>Volvox</taxon>
    </lineage>
</organism>
<keyword evidence="4" id="KW-1185">Reference proteome</keyword>
<evidence type="ECO:0000313" key="2">
    <source>
        <dbReference type="EMBL" id="GIL87610.1"/>
    </source>
</evidence>
<dbReference type="Gene3D" id="3.40.30.10">
    <property type="entry name" value="Glutaredoxin"/>
    <property type="match status" value="1"/>
</dbReference>
<dbReference type="EMBL" id="BNCQ01000037">
    <property type="protein sequence ID" value="GIM11162.1"/>
    <property type="molecule type" value="Genomic_DNA"/>
</dbReference>
<dbReference type="PANTHER" id="PTHR13887:SF46">
    <property type="entry name" value="DSBA-LIKE THIOREDOXIN DOMAIN-CONTAINING PROTEIN"/>
    <property type="match status" value="1"/>
</dbReference>
<protein>
    <recommendedName>
        <fullName evidence="1">DSBA-like thioredoxin domain-containing protein</fullName>
    </recommendedName>
</protein>
<reference evidence="2" key="1">
    <citation type="journal article" date="2021" name="Proc. Natl. Acad. Sci. U.S.A.">
        <title>Three genomes in the algal genus Volvox reveal the fate of a haploid sex-determining region after a transition to homothallism.</title>
        <authorList>
            <person name="Yamamoto K."/>
            <person name="Hamaji T."/>
            <person name="Kawai-Toyooka H."/>
            <person name="Matsuzaki R."/>
            <person name="Takahashi F."/>
            <person name="Nishimura Y."/>
            <person name="Kawachi M."/>
            <person name="Noguchi H."/>
            <person name="Minakuchi Y."/>
            <person name="Umen J.G."/>
            <person name="Toyoda A."/>
            <person name="Nozaki H."/>
        </authorList>
    </citation>
    <scope>NUCLEOTIDE SEQUENCE</scope>
    <source>
        <strain evidence="3">NIES-3785</strain>
        <strain evidence="2">NIES-3786</strain>
    </source>
</reference>
<evidence type="ECO:0000313" key="3">
    <source>
        <dbReference type="EMBL" id="GIM11162.1"/>
    </source>
</evidence>
<accession>A0A8J4FSX9</accession>
<dbReference type="InterPro" id="IPR036249">
    <property type="entry name" value="Thioredoxin-like_sf"/>
</dbReference>
<dbReference type="OrthoDB" id="1930760at2759"/>
<evidence type="ECO:0000313" key="4">
    <source>
        <dbReference type="Proteomes" id="UP000747110"/>
    </source>
</evidence>
<comment type="caution">
    <text evidence="2">The sequence shown here is derived from an EMBL/GenBank/DDBJ whole genome shotgun (WGS) entry which is preliminary data.</text>
</comment>
<sequence>MLQLHEAFSRPGGPTQASARSGPLPPVTVHVFNDIACPWCHIGSRRLQRAVRQYKRRYGQAAPVKVQWNPLLVDNDVLMTGEDVNGYVERRWGVSSADPFRARLVRAGLPEGASFKKWSFMPNSLLALELLALAADLGQADRASDLLFSKTYEEGGNVSLLDELLGIGESLGLSSRDELSRELVRTDGGSLRMRVLEQDAAAKRRLRIQAVPHFIITAGPKCRTKYSLNGAHQTSDLVGAMERVAMEEARAAVGGRKVAAAAARRVLTPYGTPTGVLGGGGAAATGPSPIMGVSL</sequence>
<dbReference type="SUPFAM" id="SSF52833">
    <property type="entry name" value="Thioredoxin-like"/>
    <property type="match status" value="1"/>
</dbReference>
<dbReference type="InterPro" id="IPR001853">
    <property type="entry name" value="DSBA-like_thioredoxin_dom"/>
</dbReference>
<feature type="domain" description="DSBA-like thioredoxin" evidence="1">
    <location>
        <begin position="28"/>
        <end position="233"/>
    </location>
</feature>
<gene>
    <name evidence="2" type="ORF">Vretifemale_15663</name>
    <name evidence="3" type="ORF">Vretimale_14702</name>
</gene>